<dbReference type="AlphaFoldDB" id="A0A8C6TW54"/>
<reference evidence="2" key="1">
    <citation type="submission" date="2025-08" db="UniProtKB">
        <authorList>
            <consortium name="Ensembl"/>
        </authorList>
    </citation>
    <scope>IDENTIFICATION</scope>
</reference>
<keyword evidence="3" id="KW-1185">Reference proteome</keyword>
<accession>A0A8C6TW54</accession>
<evidence type="ECO:0000313" key="2">
    <source>
        <dbReference type="Ensembl" id="ENSNMLP00000026407.1"/>
    </source>
</evidence>
<evidence type="ECO:0000313" key="3">
    <source>
        <dbReference type="Proteomes" id="UP000694523"/>
    </source>
</evidence>
<sequence length="370" mass="40633">MAHSSGNVSIQSNATCPRHQAGVVPHSKNYWLQIGTKPKAPTSSTPRKSEEWIGVPASKAPLKPGSHHADSITLANRFNILDNKNFPLLPTLHSTQPGNRAVSVLHTRRPGTSSGTLGLSDRGDTPAAPSGRASNRRKSGRSSAVDVDQTGNQDHAAVKPNPSVLASEASIVRHTRFFNAVTHCLPGATVSHILHKLPSLLESAPESVHSLCPIYVGTNETARQQSEITKRDFKALFAFLRSVNLSVFISGTIPTWSRGDLRFSRLLALNTWLHAKCIVNDFVFINNFESFKNRPALFNRDGLHLSGLGCHMLLKNVQHVVQTNAIDKSLTTITNDVTPCSVYFSWEPPYSIERPLSPAIWYTYKAYYSK</sequence>
<dbReference type="Ensembl" id="ENSNMLT00000029511.1">
    <property type="protein sequence ID" value="ENSNMLP00000026407.1"/>
    <property type="gene ID" value="ENSNMLG00000016841.1"/>
</dbReference>
<proteinExistence type="predicted"/>
<dbReference type="Gene3D" id="3.40.50.12690">
    <property type="match status" value="1"/>
</dbReference>
<reference evidence="2" key="2">
    <citation type="submission" date="2025-09" db="UniProtKB">
        <authorList>
            <consortium name="Ensembl"/>
        </authorList>
    </citation>
    <scope>IDENTIFICATION</scope>
</reference>
<feature type="region of interest" description="Disordered" evidence="1">
    <location>
        <begin position="92"/>
        <end position="162"/>
    </location>
</feature>
<name>A0A8C6TW54_9GOBI</name>
<dbReference type="Gene3D" id="3.40.50.12700">
    <property type="match status" value="1"/>
</dbReference>
<dbReference type="Proteomes" id="UP000694523">
    <property type="component" value="Unplaced"/>
</dbReference>
<organism evidence="2 3">
    <name type="scientific">Neogobius melanostomus</name>
    <name type="common">round goby</name>
    <dbReference type="NCBI Taxonomy" id="47308"/>
    <lineage>
        <taxon>Eukaryota</taxon>
        <taxon>Metazoa</taxon>
        <taxon>Chordata</taxon>
        <taxon>Craniata</taxon>
        <taxon>Vertebrata</taxon>
        <taxon>Euteleostomi</taxon>
        <taxon>Actinopterygii</taxon>
        <taxon>Neopterygii</taxon>
        <taxon>Teleostei</taxon>
        <taxon>Neoteleostei</taxon>
        <taxon>Acanthomorphata</taxon>
        <taxon>Gobiaria</taxon>
        <taxon>Gobiiformes</taxon>
        <taxon>Gobioidei</taxon>
        <taxon>Gobiidae</taxon>
        <taxon>Benthophilinae</taxon>
        <taxon>Neogobiini</taxon>
        <taxon>Neogobius</taxon>
    </lineage>
</organism>
<protein>
    <submittedName>
        <fullName evidence="2">Uncharacterized protein</fullName>
    </submittedName>
</protein>
<evidence type="ECO:0000256" key="1">
    <source>
        <dbReference type="SAM" id="MobiDB-lite"/>
    </source>
</evidence>
<dbReference type="SUPFAM" id="SSF52266">
    <property type="entry name" value="SGNH hydrolase"/>
    <property type="match status" value="1"/>
</dbReference>